<dbReference type="AlphaFoldDB" id="A0A2I0CTJ9"/>
<organism evidence="1 2">
    <name type="scientific">Pseudomonas fluvialis</name>
    <dbReference type="NCBI Taxonomy" id="1793966"/>
    <lineage>
        <taxon>Bacteria</taxon>
        <taxon>Pseudomonadati</taxon>
        <taxon>Pseudomonadota</taxon>
        <taxon>Gammaproteobacteria</taxon>
        <taxon>Pseudomonadales</taxon>
        <taxon>Pseudomonadaceae</taxon>
        <taxon>Pseudomonas</taxon>
    </lineage>
</organism>
<evidence type="ECO:0000313" key="2">
    <source>
        <dbReference type="Proteomes" id="UP000242861"/>
    </source>
</evidence>
<reference evidence="2" key="1">
    <citation type="submission" date="2017-12" db="EMBL/GenBank/DDBJ databases">
        <authorList>
            <person name="Yu X.-Y."/>
        </authorList>
    </citation>
    <scope>NUCLEOTIDE SEQUENCE [LARGE SCALE GENOMIC DNA]</scope>
    <source>
        <strain evidence="2">ZYSR67-Z</strain>
    </source>
</reference>
<sequence length="82" mass="8870">MAEGLGWAVKRDRDGRDIPDCWLTRGGYTVARMRVDDLVAFSVTAPGSQVPMAYRTTRDEVVAVIEQHMAGGVVARFGVGAC</sequence>
<protein>
    <submittedName>
        <fullName evidence="1">Uncharacterized protein</fullName>
    </submittedName>
</protein>
<accession>A0A2I0CTJ9</accession>
<evidence type="ECO:0000313" key="1">
    <source>
        <dbReference type="EMBL" id="PKF72689.1"/>
    </source>
</evidence>
<dbReference type="EMBL" id="PIYS01000003">
    <property type="protein sequence ID" value="PKF72689.1"/>
    <property type="molecule type" value="Genomic_DNA"/>
</dbReference>
<dbReference type="RefSeq" id="WP_101192700.1">
    <property type="nucleotide sequence ID" value="NZ_PIYS01000003.1"/>
</dbReference>
<proteinExistence type="predicted"/>
<dbReference type="Proteomes" id="UP000242861">
    <property type="component" value="Unassembled WGS sequence"/>
</dbReference>
<comment type="caution">
    <text evidence="1">The sequence shown here is derived from an EMBL/GenBank/DDBJ whole genome shotgun (WGS) entry which is preliminary data.</text>
</comment>
<gene>
    <name evidence="1" type="ORF">CW360_02945</name>
</gene>
<name>A0A2I0CTJ9_9PSED</name>